<dbReference type="InterPro" id="IPR042099">
    <property type="entry name" value="ANL_N_sf"/>
</dbReference>
<dbReference type="NCBIfam" id="NF005801">
    <property type="entry name" value="PRK07656.1"/>
    <property type="match status" value="1"/>
</dbReference>
<dbReference type="GO" id="GO:0031956">
    <property type="term" value="F:medium-chain fatty acid-CoA ligase activity"/>
    <property type="evidence" value="ECO:0007669"/>
    <property type="project" value="TreeGrafter"/>
</dbReference>
<feature type="domain" description="AMP-dependent synthetase/ligase" evidence="3">
    <location>
        <begin position="17"/>
        <end position="392"/>
    </location>
</feature>
<organism evidence="5 6">
    <name type="scientific">Prescottella equi ATCC 33707</name>
    <dbReference type="NCBI Taxonomy" id="525370"/>
    <lineage>
        <taxon>Bacteria</taxon>
        <taxon>Bacillati</taxon>
        <taxon>Actinomycetota</taxon>
        <taxon>Actinomycetes</taxon>
        <taxon>Mycobacteriales</taxon>
        <taxon>Nocardiaceae</taxon>
        <taxon>Prescottella</taxon>
    </lineage>
</organism>
<dbReference type="STRING" id="43767.A6I91_14440"/>
<evidence type="ECO:0000313" key="5">
    <source>
        <dbReference type="EMBL" id="EGD24189.1"/>
    </source>
</evidence>
<dbReference type="Gene3D" id="3.30.300.30">
    <property type="match status" value="1"/>
</dbReference>
<dbReference type="InterPro" id="IPR000873">
    <property type="entry name" value="AMP-dep_synth/lig_dom"/>
</dbReference>
<dbReference type="Proteomes" id="UP000004245">
    <property type="component" value="Unassembled WGS sequence"/>
</dbReference>
<keyword evidence="6" id="KW-1185">Reference proteome</keyword>
<dbReference type="PANTHER" id="PTHR43201:SF5">
    <property type="entry name" value="MEDIUM-CHAIN ACYL-COA LIGASE ACSF2, MITOCHONDRIAL"/>
    <property type="match status" value="1"/>
</dbReference>
<dbReference type="Pfam" id="PF13193">
    <property type="entry name" value="AMP-binding_C"/>
    <property type="match status" value="1"/>
</dbReference>
<comment type="similarity">
    <text evidence="1">Belongs to the ATP-dependent AMP-binding enzyme family.</text>
</comment>
<dbReference type="Pfam" id="PF00501">
    <property type="entry name" value="AMP-binding"/>
    <property type="match status" value="1"/>
</dbReference>
<evidence type="ECO:0000259" key="4">
    <source>
        <dbReference type="Pfam" id="PF13193"/>
    </source>
</evidence>
<dbReference type="AlphaFoldDB" id="E9T188"/>
<proteinExistence type="inferred from homology"/>
<dbReference type="Gene3D" id="3.40.50.12780">
    <property type="entry name" value="N-terminal domain of ligase-like"/>
    <property type="match status" value="1"/>
</dbReference>
<keyword evidence="2" id="KW-0436">Ligase</keyword>
<accession>E9T188</accession>
<dbReference type="PROSITE" id="PS00455">
    <property type="entry name" value="AMP_BINDING"/>
    <property type="match status" value="1"/>
</dbReference>
<protein>
    <submittedName>
        <fullName evidence="5">AMP-binding enzyme</fullName>
    </submittedName>
</protein>
<gene>
    <name evidence="5" type="ORF">HMPREF0724_12397</name>
</gene>
<feature type="domain" description="AMP-binding enzyme C-terminal" evidence="4">
    <location>
        <begin position="443"/>
        <end position="518"/>
    </location>
</feature>
<dbReference type="InterPro" id="IPR025110">
    <property type="entry name" value="AMP-bd_C"/>
</dbReference>
<comment type="caution">
    <text evidence="5">The sequence shown here is derived from an EMBL/GenBank/DDBJ whole genome shotgun (WGS) entry which is preliminary data.</text>
</comment>
<evidence type="ECO:0000259" key="3">
    <source>
        <dbReference type="Pfam" id="PF00501"/>
    </source>
</evidence>
<sequence>MSTNVTTEPRTTPAALWRAVEQFGSNEAVADGSDRTTYTELLERVRLAARALMAKGVEAGDRVAVWAPNTHHWIEAFLAAQYAGATLVPISTRYTGHEALDLLERTRAKVLVVPDRFLKNDRLADVLKAAGPGGIPSLQLVLRTPSDDPTSGAPTTEFPGGEILEWDQLAAAAEPVSVEEADARARAVSPDDVADILFTSGTTGKSKGVMTAHRQTVGIADAWADCAEVDENDRYLVINPFFHTFGYKAGLMVCILRGATMVPAAVFDVPTIMTTIANEKISVLPGAPTIHQTILDFPTRDEYDLSSLRVAITGAAAIPVVLVERMQAELGYDAVITAYGQTEAVVVTMCRTDDDPVTVATSSGRAIPGMEVKIGEHGEILVRGDNVMLGYLDDPESTKKTIDADGWLHTGDVGVLDERGYLDITDRLKDMYISNGFNVYPAEIENALARMDSIVEAAVIGIPDERAGEVGRAYIVPKAGVDVTAEDVIAFCKERLANFKIPREVKIVGALPRNPSGKVLKNDLREGKA</sequence>
<dbReference type="HOGENOM" id="CLU_000022_59_7_11"/>
<dbReference type="GO" id="GO:0006631">
    <property type="term" value="P:fatty acid metabolic process"/>
    <property type="evidence" value="ECO:0007669"/>
    <property type="project" value="TreeGrafter"/>
</dbReference>
<name>E9T188_RHOHA</name>
<reference evidence="5" key="1">
    <citation type="submission" date="2011-01" db="EMBL/GenBank/DDBJ databases">
        <authorList>
            <person name="Muzny D."/>
            <person name="Qin X."/>
            <person name="Buhay C."/>
            <person name="Dugan-Rocha S."/>
            <person name="Ding Y."/>
            <person name="Chen G."/>
            <person name="Hawes A."/>
            <person name="Holder M."/>
            <person name="Jhangiani S."/>
            <person name="Johnson A."/>
            <person name="Khan Z."/>
            <person name="Li Z."/>
            <person name="Liu W."/>
            <person name="Liu X."/>
            <person name="Perez L."/>
            <person name="Shen H."/>
            <person name="Wang Q."/>
            <person name="Watt J."/>
            <person name="Xi L."/>
            <person name="Xin Y."/>
            <person name="Zhou J."/>
            <person name="Deng J."/>
            <person name="Jiang H."/>
            <person name="Liu Y."/>
            <person name="Qu J."/>
            <person name="Song X.-Z."/>
            <person name="Zhang L."/>
            <person name="Villasana D."/>
            <person name="Johnson A."/>
            <person name="Liu J."/>
            <person name="Liyanage D."/>
            <person name="Lorensuhewa L."/>
            <person name="Robinson T."/>
            <person name="Song A."/>
            <person name="Song B.-B."/>
            <person name="Dinh H."/>
            <person name="Thornton R."/>
            <person name="Coyle M."/>
            <person name="Francisco L."/>
            <person name="Jackson L."/>
            <person name="Javaid M."/>
            <person name="Korchina V."/>
            <person name="Kovar C."/>
            <person name="Mata R."/>
            <person name="Mathew T."/>
            <person name="Ngo R."/>
            <person name="Nguyen L."/>
            <person name="Nguyen N."/>
            <person name="Okwuonu G."/>
            <person name="Ongeri F."/>
            <person name="Pham C."/>
            <person name="Simmons D."/>
            <person name="Wilczek-Boney K."/>
            <person name="Hale W."/>
            <person name="Jakkamsetti A."/>
            <person name="Pham P."/>
            <person name="Ruth R."/>
            <person name="San Lucas F."/>
            <person name="Warren J."/>
            <person name="Zhang J."/>
            <person name="Zhao Z."/>
            <person name="Zhou C."/>
            <person name="Zhu D."/>
            <person name="Lee S."/>
            <person name="Bess C."/>
            <person name="Blankenburg K."/>
            <person name="Forbes L."/>
            <person name="Fu Q."/>
            <person name="Gubbala S."/>
            <person name="Hirani K."/>
            <person name="Jayaseelan J.C."/>
            <person name="Lara F."/>
            <person name="Munidasa M."/>
            <person name="Palculict T."/>
            <person name="Patil S."/>
            <person name="Pu L.-L."/>
            <person name="Saada N."/>
            <person name="Tang L."/>
            <person name="Weissenberger G."/>
            <person name="Zhu Y."/>
            <person name="Hemphill L."/>
            <person name="Shang Y."/>
            <person name="Youmans B."/>
            <person name="Ayvaz T."/>
            <person name="Ross M."/>
            <person name="Santibanez J."/>
            <person name="Aqrawi P."/>
            <person name="Gross S."/>
            <person name="Joshi V."/>
            <person name="Fowler G."/>
            <person name="Nazareth L."/>
            <person name="Reid J."/>
            <person name="Worley K."/>
            <person name="Petrosino J."/>
            <person name="Highlander S."/>
            <person name="Gibbs R."/>
        </authorList>
    </citation>
    <scope>NUCLEOTIDE SEQUENCE [LARGE SCALE GENOMIC DNA]</scope>
    <source>
        <strain evidence="5">ATCC 33707</strain>
    </source>
</reference>
<dbReference type="InterPro" id="IPR020845">
    <property type="entry name" value="AMP-binding_CS"/>
</dbReference>
<dbReference type="PANTHER" id="PTHR43201">
    <property type="entry name" value="ACYL-COA SYNTHETASE"/>
    <property type="match status" value="1"/>
</dbReference>
<dbReference type="InterPro" id="IPR045851">
    <property type="entry name" value="AMP-bd_C_sf"/>
</dbReference>
<dbReference type="SUPFAM" id="SSF56801">
    <property type="entry name" value="Acetyl-CoA synthetase-like"/>
    <property type="match status" value="1"/>
</dbReference>
<evidence type="ECO:0000313" key="6">
    <source>
        <dbReference type="Proteomes" id="UP000004245"/>
    </source>
</evidence>
<evidence type="ECO:0000256" key="1">
    <source>
        <dbReference type="ARBA" id="ARBA00006432"/>
    </source>
</evidence>
<dbReference type="EMBL" id="ADNW02000010">
    <property type="protein sequence ID" value="EGD24189.1"/>
    <property type="molecule type" value="Genomic_DNA"/>
</dbReference>
<evidence type="ECO:0000256" key="2">
    <source>
        <dbReference type="ARBA" id="ARBA00022598"/>
    </source>
</evidence>
<dbReference type="FunFam" id="3.30.300.30:FF:000008">
    <property type="entry name" value="2,3-dihydroxybenzoate-AMP ligase"/>
    <property type="match status" value="1"/>
</dbReference>